<evidence type="ECO:0000313" key="1">
    <source>
        <dbReference type="EMBL" id="CAE0827755.1"/>
    </source>
</evidence>
<protein>
    <submittedName>
        <fullName evidence="1">Uncharacterized protein</fullName>
    </submittedName>
</protein>
<dbReference type="EMBL" id="HBJA01113044">
    <property type="protein sequence ID" value="CAE0827755.1"/>
    <property type="molecule type" value="Transcribed_RNA"/>
</dbReference>
<proteinExistence type="predicted"/>
<dbReference type="AlphaFoldDB" id="A0A7S4G7L6"/>
<sequence>MAVVEFVITGCTLEQFLPRKRKLLESPSPDAVRHNTQRILQSLCIHSPFAFAPAPSVPSSSLFVISSEPSLPPPSPTSPLSPLPFLLYVALLRRAQVALEFRTELLVDWWVGTPLKSWIV</sequence>
<gene>
    <name evidence="1" type="ORF">EGYM00163_LOCUS39017</name>
</gene>
<name>A0A7S4G7L6_9EUGL</name>
<reference evidence="1" key="1">
    <citation type="submission" date="2021-01" db="EMBL/GenBank/DDBJ databases">
        <authorList>
            <person name="Corre E."/>
            <person name="Pelletier E."/>
            <person name="Niang G."/>
            <person name="Scheremetjew M."/>
            <person name="Finn R."/>
            <person name="Kale V."/>
            <person name="Holt S."/>
            <person name="Cochrane G."/>
            <person name="Meng A."/>
            <person name="Brown T."/>
            <person name="Cohen L."/>
        </authorList>
    </citation>
    <scope>NUCLEOTIDE SEQUENCE</scope>
    <source>
        <strain evidence="1">CCMP1594</strain>
    </source>
</reference>
<organism evidence="1">
    <name type="scientific">Eutreptiella gymnastica</name>
    <dbReference type="NCBI Taxonomy" id="73025"/>
    <lineage>
        <taxon>Eukaryota</taxon>
        <taxon>Discoba</taxon>
        <taxon>Euglenozoa</taxon>
        <taxon>Euglenida</taxon>
        <taxon>Spirocuta</taxon>
        <taxon>Euglenophyceae</taxon>
        <taxon>Eutreptiales</taxon>
        <taxon>Eutreptiaceae</taxon>
        <taxon>Eutreptiella</taxon>
    </lineage>
</organism>
<accession>A0A7S4G7L6</accession>